<feature type="transmembrane region" description="Helical" evidence="8">
    <location>
        <begin position="154"/>
        <end position="174"/>
    </location>
</feature>
<evidence type="ECO:0000256" key="8">
    <source>
        <dbReference type="SAM" id="Phobius"/>
    </source>
</evidence>
<keyword evidence="4 11" id="KW-0067">ATP-binding</keyword>
<dbReference type="SMART" id="SM00382">
    <property type="entry name" value="AAA"/>
    <property type="match status" value="1"/>
</dbReference>
<dbReference type="InterPro" id="IPR027417">
    <property type="entry name" value="P-loop_NTPase"/>
</dbReference>
<comment type="caution">
    <text evidence="11">The sequence shown here is derived from an EMBL/GenBank/DDBJ whole genome shotgun (WGS) entry which is preliminary data.</text>
</comment>
<dbReference type="PROSITE" id="PS50893">
    <property type="entry name" value="ABC_TRANSPORTER_2"/>
    <property type="match status" value="1"/>
</dbReference>
<feature type="domain" description="ABC transporter" evidence="9">
    <location>
        <begin position="360"/>
        <end position="588"/>
    </location>
</feature>
<gene>
    <name evidence="11" type="ORF">ACM01_00655</name>
</gene>
<dbReference type="CDD" id="cd03228">
    <property type="entry name" value="ABCC_MRP_Like"/>
    <property type="match status" value="1"/>
</dbReference>
<reference evidence="11 12" key="1">
    <citation type="submission" date="2015-06" db="EMBL/GenBank/DDBJ databases">
        <authorList>
            <person name="Ju K.-S."/>
            <person name="Doroghazi J.R."/>
            <person name="Metcalf W.W."/>
        </authorList>
    </citation>
    <scope>NUCLEOTIDE SEQUENCE [LARGE SCALE GENOMIC DNA]</scope>
    <source>
        <strain evidence="11 12">NRRL 3414</strain>
    </source>
</reference>
<dbReference type="GO" id="GO:0005524">
    <property type="term" value="F:ATP binding"/>
    <property type="evidence" value="ECO:0007669"/>
    <property type="project" value="UniProtKB-KW"/>
</dbReference>
<feature type="region of interest" description="Disordered" evidence="7">
    <location>
        <begin position="313"/>
        <end position="355"/>
    </location>
</feature>
<organism evidence="11 12">
    <name type="scientific">Streptomyces viridochromogenes</name>
    <dbReference type="NCBI Taxonomy" id="1938"/>
    <lineage>
        <taxon>Bacteria</taxon>
        <taxon>Bacillati</taxon>
        <taxon>Actinomycetota</taxon>
        <taxon>Actinomycetes</taxon>
        <taxon>Kitasatosporales</taxon>
        <taxon>Streptomycetaceae</taxon>
        <taxon>Streptomyces</taxon>
    </lineage>
</organism>
<keyword evidence="6 8" id="KW-0472">Membrane</keyword>
<dbReference type="AlphaFoldDB" id="A0A0J7ZP52"/>
<feature type="region of interest" description="Disordered" evidence="7">
    <location>
        <begin position="591"/>
        <end position="649"/>
    </location>
</feature>
<dbReference type="InterPro" id="IPR003593">
    <property type="entry name" value="AAA+_ATPase"/>
</dbReference>
<dbReference type="SUPFAM" id="SSF52540">
    <property type="entry name" value="P-loop containing nucleoside triphosphate hydrolases"/>
    <property type="match status" value="1"/>
</dbReference>
<dbReference type="InterPro" id="IPR011527">
    <property type="entry name" value="ABC1_TM_dom"/>
</dbReference>
<evidence type="ECO:0000259" key="9">
    <source>
        <dbReference type="PROSITE" id="PS50893"/>
    </source>
</evidence>
<dbReference type="GO" id="GO:0016887">
    <property type="term" value="F:ATP hydrolysis activity"/>
    <property type="evidence" value="ECO:0007669"/>
    <property type="project" value="InterPro"/>
</dbReference>
<feature type="domain" description="ABC transmembrane type-1" evidence="10">
    <location>
        <begin position="28"/>
        <end position="284"/>
    </location>
</feature>
<dbReference type="Gene3D" id="3.40.50.300">
    <property type="entry name" value="P-loop containing nucleotide triphosphate hydrolases"/>
    <property type="match status" value="1"/>
</dbReference>
<feature type="transmembrane region" description="Helical" evidence="8">
    <location>
        <begin position="127"/>
        <end position="148"/>
    </location>
</feature>
<proteinExistence type="predicted"/>
<sequence length="649" mass="67444">MSGGTGGLYPRGLRFLRSRWRVLVRLGVWSVLETGQSFLIGYAPARALDDGFLRGRTEAGLGWLGVAGLGVVLGAYGTARVYAAVAALVEPLRDRLVTRVVERGVREADRGTISGLTQQVEIARDTFAGLVMVSRSFVFTAAGALVGLFSLAPLLLLVVLPPLAAGVALFAATLRPLARRQEVFLAADEALADRLGAVCPGLRDITASGAEARTAADTGDLVDAELRAARSLARFGVLRVAALALGGQLPIVLLLATAPWLLRQGVTTGALLGALAYVTQSLLPALHNLVHGLGTSGSRLAVVLRRLAPEGAAGADLDSGSATPSRGAGLRSNTRLRRAGATSHDVPADDRRHTAERDALTLSSVTFAYGPTAAPVIEDLDLALPSGSHLAVVGPSGIGKSTLTALIAGLLEPRRGTIRVHADPAPSPEARSRRVLIPQEAYVFTGSLAENLAHLRPGPVPEAELLSAAAAVGLTPLIDALGGPQGRVDPAALSAGERQLIALARAHLSHAPLALLDEATCHLDPQAEARAEHAFAARPGGTLVVVAHRISSARRAERVLMLDGSATAYGTHDELVRCSARYRELVGGWAPPPRRPSEPALALGDPDRVDAVAGPGLAGDGRHVVAHGPMGQVQAPRDLRDGRSLRREG</sequence>
<feature type="compositionally biased region" description="Basic and acidic residues" evidence="7">
    <location>
        <begin position="637"/>
        <end position="649"/>
    </location>
</feature>
<dbReference type="RefSeq" id="WP_048578975.1">
    <property type="nucleotide sequence ID" value="NZ_LFNT01000001.1"/>
</dbReference>
<feature type="transmembrane region" description="Helical" evidence="8">
    <location>
        <begin position="63"/>
        <end position="89"/>
    </location>
</feature>
<evidence type="ECO:0000313" key="11">
    <source>
        <dbReference type="EMBL" id="KMS77182.1"/>
    </source>
</evidence>
<keyword evidence="5 8" id="KW-1133">Transmembrane helix</keyword>
<dbReference type="Proteomes" id="UP000037432">
    <property type="component" value="Unassembled WGS sequence"/>
</dbReference>
<comment type="subcellular location">
    <subcellularLocation>
        <location evidence="1">Cell membrane</location>
        <topology evidence="1">Multi-pass membrane protein</topology>
    </subcellularLocation>
</comment>
<feature type="compositionally biased region" description="Basic and acidic residues" evidence="7">
    <location>
        <begin position="346"/>
        <end position="355"/>
    </location>
</feature>
<dbReference type="InterPro" id="IPR036640">
    <property type="entry name" value="ABC1_TM_sf"/>
</dbReference>
<dbReference type="PANTHER" id="PTHR24221:SF654">
    <property type="entry name" value="ATP-BINDING CASSETTE SUB-FAMILY B MEMBER 6"/>
    <property type="match status" value="1"/>
</dbReference>
<name>A0A0J7ZP52_STRVR</name>
<evidence type="ECO:0000256" key="5">
    <source>
        <dbReference type="ARBA" id="ARBA00022989"/>
    </source>
</evidence>
<dbReference type="EMBL" id="LFNT01000001">
    <property type="protein sequence ID" value="KMS77182.1"/>
    <property type="molecule type" value="Genomic_DNA"/>
</dbReference>
<dbReference type="GO" id="GO:0140359">
    <property type="term" value="F:ABC-type transporter activity"/>
    <property type="evidence" value="ECO:0007669"/>
    <property type="project" value="InterPro"/>
</dbReference>
<dbReference type="SUPFAM" id="SSF90123">
    <property type="entry name" value="ABC transporter transmembrane region"/>
    <property type="match status" value="1"/>
</dbReference>
<evidence type="ECO:0000256" key="4">
    <source>
        <dbReference type="ARBA" id="ARBA00022840"/>
    </source>
</evidence>
<evidence type="ECO:0000256" key="7">
    <source>
        <dbReference type="SAM" id="MobiDB-lite"/>
    </source>
</evidence>
<dbReference type="PROSITE" id="PS50929">
    <property type="entry name" value="ABC_TM1F"/>
    <property type="match status" value="1"/>
</dbReference>
<evidence type="ECO:0000256" key="3">
    <source>
        <dbReference type="ARBA" id="ARBA00022741"/>
    </source>
</evidence>
<feature type="transmembrane region" description="Helical" evidence="8">
    <location>
        <begin position="22"/>
        <end position="43"/>
    </location>
</feature>
<keyword evidence="2 8" id="KW-0812">Transmembrane</keyword>
<feature type="transmembrane region" description="Helical" evidence="8">
    <location>
        <begin position="237"/>
        <end position="262"/>
    </location>
</feature>
<evidence type="ECO:0000256" key="6">
    <source>
        <dbReference type="ARBA" id="ARBA00023136"/>
    </source>
</evidence>
<dbReference type="Pfam" id="PF00005">
    <property type="entry name" value="ABC_tran"/>
    <property type="match status" value="1"/>
</dbReference>
<dbReference type="Gene3D" id="1.20.1560.10">
    <property type="entry name" value="ABC transporter type 1, transmembrane domain"/>
    <property type="match status" value="1"/>
</dbReference>
<dbReference type="GO" id="GO:0034040">
    <property type="term" value="F:ATPase-coupled lipid transmembrane transporter activity"/>
    <property type="evidence" value="ECO:0007669"/>
    <property type="project" value="TreeGrafter"/>
</dbReference>
<dbReference type="PANTHER" id="PTHR24221">
    <property type="entry name" value="ATP-BINDING CASSETTE SUB-FAMILY B"/>
    <property type="match status" value="1"/>
</dbReference>
<evidence type="ECO:0000256" key="1">
    <source>
        <dbReference type="ARBA" id="ARBA00004651"/>
    </source>
</evidence>
<evidence type="ECO:0000313" key="12">
    <source>
        <dbReference type="Proteomes" id="UP000037432"/>
    </source>
</evidence>
<keyword evidence="3" id="KW-0547">Nucleotide-binding</keyword>
<dbReference type="InterPro" id="IPR003439">
    <property type="entry name" value="ABC_transporter-like_ATP-bd"/>
</dbReference>
<dbReference type="InterPro" id="IPR039421">
    <property type="entry name" value="Type_1_exporter"/>
</dbReference>
<feature type="compositionally biased region" description="Low complexity" evidence="7">
    <location>
        <begin position="313"/>
        <end position="322"/>
    </location>
</feature>
<accession>A0A0J7ZP52</accession>
<dbReference type="GO" id="GO:0005886">
    <property type="term" value="C:plasma membrane"/>
    <property type="evidence" value="ECO:0007669"/>
    <property type="project" value="UniProtKB-SubCell"/>
</dbReference>
<evidence type="ECO:0000259" key="10">
    <source>
        <dbReference type="PROSITE" id="PS50929"/>
    </source>
</evidence>
<evidence type="ECO:0000256" key="2">
    <source>
        <dbReference type="ARBA" id="ARBA00022692"/>
    </source>
</evidence>
<protein>
    <submittedName>
        <fullName evidence="11">ABC transporter ATP-binding protein</fullName>
    </submittedName>
</protein>